<dbReference type="Proteomes" id="UP000576792">
    <property type="component" value="Unassembled WGS sequence"/>
</dbReference>
<dbReference type="SUPFAM" id="SSF56672">
    <property type="entry name" value="DNA/RNA polymerases"/>
    <property type="match status" value="1"/>
</dbReference>
<dbReference type="PANTHER" id="PTHR34047">
    <property type="entry name" value="NUCLEAR INTRON MATURASE 1, MITOCHONDRIAL-RELATED"/>
    <property type="match status" value="1"/>
</dbReference>
<comment type="caution">
    <text evidence="2">The sequence shown here is derived from an EMBL/GenBank/DDBJ whole genome shotgun (WGS) entry which is preliminary data.</text>
</comment>
<dbReference type="PANTHER" id="PTHR34047:SF8">
    <property type="entry name" value="PROTEIN YKFC"/>
    <property type="match status" value="1"/>
</dbReference>
<feature type="domain" description="Reverse transcriptase" evidence="1">
    <location>
        <begin position="1"/>
        <end position="262"/>
    </location>
</feature>
<dbReference type="Pfam" id="PF00078">
    <property type="entry name" value="RVT_1"/>
    <property type="match status" value="1"/>
</dbReference>
<dbReference type="AlphaFoldDB" id="A0A846S4S3"/>
<gene>
    <name evidence="2" type="ORF">BKA07_002116</name>
</gene>
<dbReference type="InterPro" id="IPR000477">
    <property type="entry name" value="RT_dom"/>
</dbReference>
<evidence type="ECO:0000313" key="2">
    <source>
        <dbReference type="EMBL" id="NJC57081.1"/>
    </source>
</evidence>
<sequence>MIDKVTEILSSKESFESALNTVPPVNQSCISPAGYHGYRWVTKIDPLWNLVYLSLAIHIGNHAEQQRLTCDEKIVFSHRFVQDDSHHDLFLVGGWGQFLDAARSSANDHKYVLMLDLADFYSRIYLHRMENEIKYVLPGSSIPGMLNSMLMQFNTGRSFGIPIGGPASRILSEVLLMAADQYMLNHLNLKFTRYADDYRVFVDSVDEANHITAILSEYFFETEGLSLQKHKTNLVPAREFIDSLDYSGAETGSAQHFLGIRLYYDPYAPDAEEDYEKLRSALDQFNLMELLATELSKGRSDLSVVAKIARSLHAMPANVQVQACQTMLSHTNKLYPVLPKVLRSLLYVVEKLVADGDRDQVVQLVDQVRSLVDRDRYISDSEINMVYCIRIIGACKSRANEQLLNHIYTRTYGASGGPSALVQAETMKVFSSWGLAYWLRVKKTHFGSMHPRLQEEFVRASYVLGDEGKHWRKSALKTLPRVRHPFVQESP</sequence>
<evidence type="ECO:0000313" key="3">
    <source>
        <dbReference type="Proteomes" id="UP000576792"/>
    </source>
</evidence>
<protein>
    <recommendedName>
        <fullName evidence="1">Reverse transcriptase domain-containing protein</fullName>
    </recommendedName>
</protein>
<accession>A0A846S4S3</accession>
<dbReference type="InterPro" id="IPR051083">
    <property type="entry name" value="GrpII_Intron_Splice-Mob/Def"/>
</dbReference>
<organism evidence="2 3">
    <name type="scientific">Brevibacterium marinum</name>
    <dbReference type="NCBI Taxonomy" id="418643"/>
    <lineage>
        <taxon>Bacteria</taxon>
        <taxon>Bacillati</taxon>
        <taxon>Actinomycetota</taxon>
        <taxon>Actinomycetes</taxon>
        <taxon>Micrococcales</taxon>
        <taxon>Brevibacteriaceae</taxon>
        <taxon>Brevibacterium</taxon>
    </lineage>
</organism>
<dbReference type="EMBL" id="JAATJN010000001">
    <property type="protein sequence ID" value="NJC57081.1"/>
    <property type="molecule type" value="Genomic_DNA"/>
</dbReference>
<dbReference type="PROSITE" id="PS50878">
    <property type="entry name" value="RT_POL"/>
    <property type="match status" value="1"/>
</dbReference>
<dbReference type="CDD" id="cd01646">
    <property type="entry name" value="RT_Bac_retron_I"/>
    <property type="match status" value="1"/>
</dbReference>
<proteinExistence type="predicted"/>
<dbReference type="RefSeq" id="WP_344331194.1">
    <property type="nucleotide sequence ID" value="NZ_BAAAPQ010000007.1"/>
</dbReference>
<name>A0A846S4S3_9MICO</name>
<evidence type="ECO:0000259" key="1">
    <source>
        <dbReference type="PROSITE" id="PS50878"/>
    </source>
</evidence>
<dbReference type="InterPro" id="IPR043502">
    <property type="entry name" value="DNA/RNA_pol_sf"/>
</dbReference>
<reference evidence="2 3" key="1">
    <citation type="submission" date="2020-03" db="EMBL/GenBank/DDBJ databases">
        <title>Sequencing the genomes of 1000 actinobacteria strains.</title>
        <authorList>
            <person name="Klenk H.-P."/>
        </authorList>
    </citation>
    <scope>NUCLEOTIDE SEQUENCE [LARGE SCALE GENOMIC DNA]</scope>
    <source>
        <strain evidence="2 3">DSM 18964</strain>
    </source>
</reference>
<keyword evidence="3" id="KW-1185">Reference proteome</keyword>